<gene>
    <name evidence="3" type="ORF">EZS28_005426</name>
</gene>
<dbReference type="Proteomes" id="UP000324800">
    <property type="component" value="Unassembled WGS sequence"/>
</dbReference>
<dbReference type="SUPFAM" id="SSF56672">
    <property type="entry name" value="DNA/RNA polymerases"/>
    <property type="match status" value="1"/>
</dbReference>
<reference evidence="3 4" key="1">
    <citation type="submission" date="2019-03" db="EMBL/GenBank/DDBJ databases">
        <title>Single cell metagenomics reveals metabolic interactions within the superorganism composed of flagellate Streblomastix strix and complex community of Bacteroidetes bacteria on its surface.</title>
        <authorList>
            <person name="Treitli S.C."/>
            <person name="Kolisko M."/>
            <person name="Husnik F."/>
            <person name="Keeling P."/>
            <person name="Hampl V."/>
        </authorList>
    </citation>
    <scope>NUCLEOTIDE SEQUENCE [LARGE SCALE GENOMIC DNA]</scope>
    <source>
        <strain evidence="3">ST1C</strain>
    </source>
</reference>
<feature type="compositionally biased region" description="Basic and acidic residues" evidence="1">
    <location>
        <begin position="311"/>
        <end position="327"/>
    </location>
</feature>
<dbReference type="AlphaFoldDB" id="A0A5J4WXE9"/>
<protein>
    <submittedName>
        <fullName evidence="3">Putative Transposon Ty3-G Gag-Pol polyprotein</fullName>
    </submittedName>
</protein>
<dbReference type="OrthoDB" id="6764824at2759"/>
<dbReference type="PANTHER" id="PTHR33050:SF7">
    <property type="entry name" value="RIBONUCLEASE H"/>
    <property type="match status" value="1"/>
</dbReference>
<dbReference type="InterPro" id="IPR043502">
    <property type="entry name" value="DNA/RNA_pol_sf"/>
</dbReference>
<organism evidence="3 4">
    <name type="scientific">Streblomastix strix</name>
    <dbReference type="NCBI Taxonomy" id="222440"/>
    <lineage>
        <taxon>Eukaryota</taxon>
        <taxon>Metamonada</taxon>
        <taxon>Preaxostyla</taxon>
        <taxon>Oxymonadida</taxon>
        <taxon>Streblomastigidae</taxon>
        <taxon>Streblomastix</taxon>
    </lineage>
</organism>
<accession>A0A5J4WXE9</accession>
<sequence>MEETLQPQPGTGVGVKTIRYLETWKLLKGVEFIQKGISYYSKNEDCEKRLQEKLRVCPFSGSKEDEIVYTEKLKEELGENIKEQIHPEQAKWFNPTFIIPKLHQKWRKILDLSSLNKDIQTIYFQVYVSNQVKDLISKGDWATSVDLKSAFHNLIVYPPRRPYLAFEAMQKVYQYNAMPFGTQHSPILFAQALAMVLTKIRRESDIRILNYLDNLLLLHQNKERLREQTKTIMRILETFGWTIAQEKCETEPKHQINFLCWAWDLGRMYIMMTDLRNRNKTENIEEQKMEREYDTTQEDPTRTVFMVGGDSEERRNDSLNEDSRSDNKSQQTNNKKKMDAIYLGLFRYGKNFKDLQINAILNKSSCSIAIQDIVKQRTGEALAAKVKKIVKLCQQLKIQIQTHRFLEVSNMKTNTLSRLSTQGYYSAKKEKFKDLCRAWQIIPKLDLFATEENKLVDRFVAIGEEDEEAEWLKTSSRQWKEEIFWIHPPIPKIGKALIAWKKLNPKSVMITYWWPCQMWFTYLLTDSSRYIILGENSRISNLRKEIMKMKEMLSPWKIAAFLKEQESNKEETNQQSIQTM</sequence>
<dbReference type="Gene3D" id="3.10.10.10">
    <property type="entry name" value="HIV Type 1 Reverse Transcriptase, subunit A, domain 1"/>
    <property type="match status" value="1"/>
</dbReference>
<dbReference type="EMBL" id="SNRW01000830">
    <property type="protein sequence ID" value="KAA6399045.1"/>
    <property type="molecule type" value="Genomic_DNA"/>
</dbReference>
<dbReference type="InterPro" id="IPR052055">
    <property type="entry name" value="Hepadnavirus_pol/RT"/>
</dbReference>
<proteinExistence type="predicted"/>
<dbReference type="PROSITE" id="PS50878">
    <property type="entry name" value="RT_POL"/>
    <property type="match status" value="1"/>
</dbReference>
<dbReference type="InterPro" id="IPR043128">
    <property type="entry name" value="Rev_trsase/Diguanyl_cyclase"/>
</dbReference>
<dbReference type="InterPro" id="IPR000477">
    <property type="entry name" value="RT_dom"/>
</dbReference>
<dbReference type="Gene3D" id="3.30.70.270">
    <property type="match status" value="1"/>
</dbReference>
<comment type="caution">
    <text evidence="3">The sequence shown here is derived from an EMBL/GenBank/DDBJ whole genome shotgun (WGS) entry which is preliminary data.</text>
</comment>
<feature type="region of interest" description="Disordered" evidence="1">
    <location>
        <begin position="281"/>
        <end position="333"/>
    </location>
</feature>
<feature type="compositionally biased region" description="Basic and acidic residues" evidence="1">
    <location>
        <begin position="281"/>
        <end position="294"/>
    </location>
</feature>
<evidence type="ECO:0000259" key="2">
    <source>
        <dbReference type="PROSITE" id="PS50878"/>
    </source>
</evidence>
<dbReference type="PANTHER" id="PTHR33050">
    <property type="entry name" value="REVERSE TRANSCRIPTASE DOMAIN-CONTAINING PROTEIN"/>
    <property type="match status" value="1"/>
</dbReference>
<evidence type="ECO:0000256" key="1">
    <source>
        <dbReference type="SAM" id="MobiDB-lite"/>
    </source>
</evidence>
<dbReference type="Pfam" id="PF00078">
    <property type="entry name" value="RVT_1"/>
    <property type="match status" value="1"/>
</dbReference>
<evidence type="ECO:0000313" key="4">
    <source>
        <dbReference type="Proteomes" id="UP000324800"/>
    </source>
</evidence>
<feature type="domain" description="Reverse transcriptase" evidence="2">
    <location>
        <begin position="80"/>
        <end position="263"/>
    </location>
</feature>
<evidence type="ECO:0000313" key="3">
    <source>
        <dbReference type="EMBL" id="KAA6399045.1"/>
    </source>
</evidence>
<name>A0A5J4WXE9_9EUKA</name>